<proteinExistence type="predicted"/>
<accession>A0A8G2CC84</accession>
<dbReference type="GO" id="GO:0016787">
    <property type="term" value="F:hydrolase activity"/>
    <property type="evidence" value="ECO:0007669"/>
    <property type="project" value="UniProtKB-KW"/>
</dbReference>
<dbReference type="GO" id="GO:0016740">
    <property type="term" value="F:transferase activity"/>
    <property type="evidence" value="ECO:0007669"/>
    <property type="project" value="UniProtKB-KW"/>
</dbReference>
<sequence length="398" mass="43900">MFKQVLIGVVCAVVFSTALAVYGFFKVHIIGYALAIWAVACMFMRRNIAVYITSAFVMTTFILWGVVTAGDFAEKNAATPEQYLAEYNPELALYSFAPDRHMRMEQAAGLLARIDQRIEPVAREITFVTDQNGLRNSNGMNAPAVLLIGGSFIVGNGNTQSALVSDILKQDYNVAAYNIATLGSLDEQVLLALTLMKQQSFVQNGILFVFEGEDFKPFSTDVHYPLKRLVNSLGNNELGRLLREYKDGFLANSADKAAVVTYPIDGRSIAFSEAYIQETLATKYEADPKFEELLASLSDSAGLVRAVVFIPTKLRVYAPLLNEAAPQVPDSPKLAALRALAAKHAFKVYDLTPHLQAKAIVEWGQHKQLLWWADDVYWNRAGAEVAAELVNELVLGNM</sequence>
<name>A0A8G2CC84_9BACT</name>
<evidence type="ECO:0000313" key="3">
    <source>
        <dbReference type="Proteomes" id="UP000184001"/>
    </source>
</evidence>
<dbReference type="UniPathway" id="UPA00286"/>
<dbReference type="GO" id="GO:0042121">
    <property type="term" value="P:alginic acid biosynthetic process"/>
    <property type="evidence" value="ECO:0007669"/>
    <property type="project" value="UniProtKB-UniPathway"/>
</dbReference>
<keyword evidence="1" id="KW-0812">Transmembrane</keyword>
<feature type="transmembrane region" description="Helical" evidence="1">
    <location>
        <begin position="48"/>
        <end position="67"/>
    </location>
</feature>
<comment type="caution">
    <text evidence="2">The sequence shown here is derived from an EMBL/GenBank/DDBJ whole genome shotgun (WGS) entry which is preliminary data.</text>
</comment>
<gene>
    <name evidence="2" type="ORF">SAMN05660830_03125</name>
</gene>
<organism evidence="2 3">
    <name type="scientific">Halodesulfovibrio aestuarii</name>
    <dbReference type="NCBI Taxonomy" id="126333"/>
    <lineage>
        <taxon>Bacteria</taxon>
        <taxon>Pseudomonadati</taxon>
        <taxon>Thermodesulfobacteriota</taxon>
        <taxon>Desulfovibrionia</taxon>
        <taxon>Desulfovibrionales</taxon>
        <taxon>Desulfovibrionaceae</taxon>
        <taxon>Halodesulfovibrio</taxon>
    </lineage>
</organism>
<dbReference type="RefSeq" id="WP_019999200.1">
    <property type="nucleotide sequence ID" value="NZ_CP192219.1"/>
</dbReference>
<keyword evidence="1" id="KW-0472">Membrane</keyword>
<reference evidence="2 3" key="1">
    <citation type="submission" date="2016-11" db="EMBL/GenBank/DDBJ databases">
        <authorList>
            <person name="Varghese N."/>
            <person name="Submissions S."/>
        </authorList>
    </citation>
    <scope>NUCLEOTIDE SEQUENCE [LARGE SCALE GENOMIC DNA]</scope>
    <source>
        <strain evidence="2 3">DSM 17919</strain>
    </source>
</reference>
<keyword evidence="1" id="KW-1133">Transmembrane helix</keyword>
<dbReference type="AlphaFoldDB" id="A0A8G2CC84"/>
<dbReference type="EMBL" id="FQZR01000013">
    <property type="protein sequence ID" value="SHJ74290.1"/>
    <property type="molecule type" value="Genomic_DNA"/>
</dbReference>
<evidence type="ECO:0000313" key="2">
    <source>
        <dbReference type="EMBL" id="SHJ74290.1"/>
    </source>
</evidence>
<dbReference type="Proteomes" id="UP000184001">
    <property type="component" value="Unassembled WGS sequence"/>
</dbReference>
<keyword evidence="2" id="KW-0378">Hydrolase</keyword>
<evidence type="ECO:0000256" key="1">
    <source>
        <dbReference type="SAM" id="Phobius"/>
    </source>
</evidence>
<protein>
    <submittedName>
        <fullName evidence="2">SGNH hydrolase-like domain-containing protein, acetyltransferase AlgX</fullName>
    </submittedName>
</protein>
<feature type="transmembrane region" description="Helical" evidence="1">
    <location>
        <begin position="6"/>
        <end position="36"/>
    </location>
</feature>
<keyword evidence="2" id="KW-0808">Transferase</keyword>